<dbReference type="SUPFAM" id="SSF46785">
    <property type="entry name" value="Winged helix' DNA-binding domain"/>
    <property type="match status" value="1"/>
</dbReference>
<dbReference type="InterPro" id="IPR036390">
    <property type="entry name" value="WH_DNA-bd_sf"/>
</dbReference>
<dbReference type="InterPro" id="IPR051446">
    <property type="entry name" value="HTH_trans_reg/aminotransferase"/>
</dbReference>
<evidence type="ECO:0000313" key="9">
    <source>
        <dbReference type="Proteomes" id="UP001147700"/>
    </source>
</evidence>
<dbReference type="Gene3D" id="3.40.640.10">
    <property type="entry name" value="Type I PLP-dependent aspartate aminotransferase-like (Major domain)"/>
    <property type="match status" value="1"/>
</dbReference>
<dbReference type="SUPFAM" id="SSF53383">
    <property type="entry name" value="PLP-dependent transferases"/>
    <property type="match status" value="1"/>
</dbReference>
<keyword evidence="5" id="KW-0804">Transcription</keyword>
<dbReference type="CDD" id="cd00609">
    <property type="entry name" value="AAT_like"/>
    <property type="match status" value="1"/>
</dbReference>
<comment type="similarity">
    <text evidence="1">In the C-terminal section; belongs to the class-I pyridoxal-phosphate-dependent aminotransferase family.</text>
</comment>
<proteinExistence type="inferred from homology"/>
<reference evidence="8" key="1">
    <citation type="submission" date="2022-10" db="EMBL/GenBank/DDBJ databases">
        <title>The WGS of Solirubrobacter sp. CPCC 204708.</title>
        <authorList>
            <person name="Jiang Z."/>
        </authorList>
    </citation>
    <scope>NUCLEOTIDE SEQUENCE</scope>
    <source>
        <strain evidence="8">CPCC 204708</strain>
    </source>
</reference>
<comment type="caution">
    <text evidence="8">The sequence shown here is derived from an EMBL/GenBank/DDBJ whole genome shotgun (WGS) entry which is preliminary data.</text>
</comment>
<organism evidence="8 9">
    <name type="scientific">Solirubrobacter deserti</name>
    <dbReference type="NCBI Taxonomy" id="2282478"/>
    <lineage>
        <taxon>Bacteria</taxon>
        <taxon>Bacillati</taxon>
        <taxon>Actinomycetota</taxon>
        <taxon>Thermoleophilia</taxon>
        <taxon>Solirubrobacterales</taxon>
        <taxon>Solirubrobacteraceae</taxon>
        <taxon>Solirubrobacter</taxon>
    </lineage>
</organism>
<keyword evidence="8" id="KW-0032">Aminotransferase</keyword>
<evidence type="ECO:0000256" key="1">
    <source>
        <dbReference type="ARBA" id="ARBA00005384"/>
    </source>
</evidence>
<keyword evidence="8" id="KW-0808">Transferase</keyword>
<dbReference type="CDD" id="cd07377">
    <property type="entry name" value="WHTH_GntR"/>
    <property type="match status" value="1"/>
</dbReference>
<dbReference type="GO" id="GO:0008483">
    <property type="term" value="F:transaminase activity"/>
    <property type="evidence" value="ECO:0007669"/>
    <property type="project" value="UniProtKB-KW"/>
</dbReference>
<dbReference type="InterPro" id="IPR000524">
    <property type="entry name" value="Tscrpt_reg_HTH_GntR"/>
</dbReference>
<protein>
    <submittedName>
        <fullName evidence="8">Aminotransferase class I/II-fold pyridoxal phosphate-dependent enzyme</fullName>
    </submittedName>
</protein>
<feature type="domain" description="HTH gntR-type" evidence="7">
    <location>
        <begin position="9"/>
        <end position="77"/>
    </location>
</feature>
<dbReference type="InterPro" id="IPR004839">
    <property type="entry name" value="Aminotransferase_I/II_large"/>
</dbReference>
<dbReference type="InterPro" id="IPR015421">
    <property type="entry name" value="PyrdxlP-dep_Trfase_major"/>
</dbReference>
<feature type="region of interest" description="Disordered" evidence="6">
    <location>
        <begin position="68"/>
        <end position="95"/>
    </location>
</feature>
<gene>
    <name evidence="8" type="ORF">OJ962_26370</name>
</gene>
<dbReference type="PANTHER" id="PTHR46577:SF1">
    <property type="entry name" value="HTH-TYPE TRANSCRIPTIONAL REGULATORY PROTEIN GABR"/>
    <property type="match status" value="1"/>
</dbReference>
<dbReference type="Gene3D" id="1.10.10.10">
    <property type="entry name" value="Winged helix-like DNA-binding domain superfamily/Winged helix DNA-binding domain"/>
    <property type="match status" value="1"/>
</dbReference>
<keyword evidence="9" id="KW-1185">Reference proteome</keyword>
<sequence>MSVQFAISGASAEEIAGSVERAVASGVLSPGTKLPSVRTLADSLDVSPTTVASALAELRRRGVVVSRARSATRVADRPPLRSPRAPSPLPPGTRDLALGNPDPAFLPDLAPALTALASGASTRGSGSAAATQRGPFAQRLYGEAPVDGGLAELARAAFIADGVAAERVVVVNGALDGIERVLAAQLAPGDLLAVEDPGWPGVLDLARALGLRLAPVTVDGRGMRPESLAAALAAGARGAIVTPRGHNPLGAALDAERAGELRELLRDVLVVEDDHLGPVAGVPYCSATGAGGRWAVVRSVSKWLGPDLRCAVLTADELTLARVEGRLSLGPGWVSSILQRLAARLWADSEIAALVRRAADVYSTRRAALVHALAAHGIAAEGRSGLNVWVPVPDEDAAVRALLGHGVAVAAGAPFRLEAGPAVRVTIATLELEEAAPLAAALAAAVDPPRRTRAA</sequence>
<dbReference type="Pfam" id="PF00155">
    <property type="entry name" value="Aminotran_1_2"/>
    <property type="match status" value="1"/>
</dbReference>
<name>A0ABT4RRG6_9ACTN</name>
<dbReference type="Proteomes" id="UP001147700">
    <property type="component" value="Unassembled WGS sequence"/>
</dbReference>
<dbReference type="SMART" id="SM00345">
    <property type="entry name" value="HTH_GNTR"/>
    <property type="match status" value="1"/>
</dbReference>
<evidence type="ECO:0000256" key="2">
    <source>
        <dbReference type="ARBA" id="ARBA00022898"/>
    </source>
</evidence>
<dbReference type="InterPro" id="IPR036388">
    <property type="entry name" value="WH-like_DNA-bd_sf"/>
</dbReference>
<keyword evidence="3" id="KW-0805">Transcription regulation</keyword>
<evidence type="ECO:0000313" key="8">
    <source>
        <dbReference type="EMBL" id="MDA0141050.1"/>
    </source>
</evidence>
<keyword evidence="4" id="KW-0238">DNA-binding</keyword>
<evidence type="ECO:0000256" key="3">
    <source>
        <dbReference type="ARBA" id="ARBA00023015"/>
    </source>
</evidence>
<dbReference type="PANTHER" id="PTHR46577">
    <property type="entry name" value="HTH-TYPE TRANSCRIPTIONAL REGULATORY PROTEIN GABR"/>
    <property type="match status" value="1"/>
</dbReference>
<evidence type="ECO:0000256" key="5">
    <source>
        <dbReference type="ARBA" id="ARBA00023163"/>
    </source>
</evidence>
<evidence type="ECO:0000256" key="4">
    <source>
        <dbReference type="ARBA" id="ARBA00023125"/>
    </source>
</evidence>
<accession>A0ABT4RRG6</accession>
<dbReference type="InterPro" id="IPR015424">
    <property type="entry name" value="PyrdxlP-dep_Trfase"/>
</dbReference>
<dbReference type="Pfam" id="PF00392">
    <property type="entry name" value="GntR"/>
    <property type="match status" value="1"/>
</dbReference>
<dbReference type="RefSeq" id="WP_202952343.1">
    <property type="nucleotide sequence ID" value="NZ_JAPCID010000049.1"/>
</dbReference>
<evidence type="ECO:0000259" key="7">
    <source>
        <dbReference type="PROSITE" id="PS50949"/>
    </source>
</evidence>
<evidence type="ECO:0000256" key="6">
    <source>
        <dbReference type="SAM" id="MobiDB-lite"/>
    </source>
</evidence>
<dbReference type="EMBL" id="JAPCID010000049">
    <property type="protein sequence ID" value="MDA0141050.1"/>
    <property type="molecule type" value="Genomic_DNA"/>
</dbReference>
<keyword evidence="2" id="KW-0663">Pyridoxal phosphate</keyword>
<dbReference type="PROSITE" id="PS50949">
    <property type="entry name" value="HTH_GNTR"/>
    <property type="match status" value="1"/>
</dbReference>